<organism evidence="6 7">
    <name type="scientific">Kineococcus endophyticus</name>
    <dbReference type="NCBI Taxonomy" id="1181883"/>
    <lineage>
        <taxon>Bacteria</taxon>
        <taxon>Bacillati</taxon>
        <taxon>Actinomycetota</taxon>
        <taxon>Actinomycetes</taxon>
        <taxon>Kineosporiales</taxon>
        <taxon>Kineosporiaceae</taxon>
        <taxon>Kineococcus</taxon>
    </lineage>
</organism>
<protein>
    <submittedName>
        <fullName evidence="6">FAD-binding oxidoreductase</fullName>
    </submittedName>
</protein>
<keyword evidence="3" id="KW-0274">FAD</keyword>
<dbReference type="Pfam" id="PF02913">
    <property type="entry name" value="FAD-oxidase_C"/>
    <property type="match status" value="1"/>
</dbReference>
<dbReference type="Gene3D" id="3.30.465.10">
    <property type="match status" value="1"/>
</dbReference>
<dbReference type="InterPro" id="IPR016169">
    <property type="entry name" value="FAD-bd_PCMH_sub2"/>
</dbReference>
<dbReference type="InterPro" id="IPR036318">
    <property type="entry name" value="FAD-bd_PCMH-like_sf"/>
</dbReference>
<dbReference type="PANTHER" id="PTHR46568:SF1">
    <property type="entry name" value="ALKYLDIHYDROXYACETONEPHOSPHATE SYNTHASE, PEROXISOMAL"/>
    <property type="match status" value="1"/>
</dbReference>
<dbReference type="InterPro" id="IPR016164">
    <property type="entry name" value="FAD-linked_Oxase-like_C"/>
</dbReference>
<proteinExistence type="inferred from homology"/>
<feature type="domain" description="FAD-binding PCMH-type" evidence="5">
    <location>
        <begin position="101"/>
        <end position="282"/>
    </location>
</feature>
<evidence type="ECO:0000256" key="4">
    <source>
        <dbReference type="ARBA" id="ARBA00023002"/>
    </source>
</evidence>
<keyword evidence="4" id="KW-0560">Oxidoreductase</keyword>
<dbReference type="InterPro" id="IPR016166">
    <property type="entry name" value="FAD-bd_PCMH"/>
</dbReference>
<keyword evidence="7" id="KW-1185">Reference proteome</keyword>
<dbReference type="Pfam" id="PF01565">
    <property type="entry name" value="FAD_binding_4"/>
    <property type="match status" value="1"/>
</dbReference>
<dbReference type="EMBL" id="JBFNQN010000014">
    <property type="protein sequence ID" value="MEW9266937.1"/>
    <property type="molecule type" value="Genomic_DNA"/>
</dbReference>
<dbReference type="Gene3D" id="3.30.43.10">
    <property type="entry name" value="Uridine Diphospho-n-acetylenolpyruvylglucosamine Reductase, domain 2"/>
    <property type="match status" value="1"/>
</dbReference>
<gene>
    <name evidence="6" type="ORF">AB1207_19480</name>
</gene>
<dbReference type="Proteomes" id="UP001555826">
    <property type="component" value="Unassembled WGS sequence"/>
</dbReference>
<sequence length="554" mass="59895">MVEHMKWWGWGQEGVAFHHEDKPNLAPFVKRVSGIDFHAAPAQVPQLSELTVPPSQAPDALRKAFVEAVGQEHVHDDDLDRVVHAYGKSMRDLVRIRRGDFGRLPDLVVYPGTEAETEAALRVALESDAVLIPFGGGSNIVGSLEAPRDETRPVVSLDMGRMRLLLSLDETSQTARIQAGALGPDLEEQLNARGWTIGHFPDSFKHSTLGGWIATRSSGMQSDRFGDIADITRAVRVVTPHGIVATAEVPVQSAGPSVREMVLGSEGRLGIITEATVQVHRQAEQREIQAYFFPDYASGLKAMHDIAASDASPSITRVSDANETQFTLATSKKGSTLGQLLNKGVQLYASKRKGIDLSEMCLSFIGFEGSALHVRRNKSLVGEIVKKHGGFGVGAGPGKLYDQKKFDTPYIRDFILDRGAYGDVSETSSSWATLKSVHDNVVAAAGKAFAEVGVKGFVFCHLSHSYHSGACQYFTFAFQPPTDRDGLEAYDVVKGAIQQAFIDNGGTLSHHHAVGREHKRWIEDDLSAAGAKIVGSLFAGVDPGRNLNPGAVVD</sequence>
<name>A0ABV3PCJ0_9ACTN</name>
<dbReference type="PROSITE" id="PS51387">
    <property type="entry name" value="FAD_PCMH"/>
    <property type="match status" value="1"/>
</dbReference>
<evidence type="ECO:0000313" key="7">
    <source>
        <dbReference type="Proteomes" id="UP001555826"/>
    </source>
</evidence>
<evidence type="ECO:0000313" key="6">
    <source>
        <dbReference type="EMBL" id="MEW9266937.1"/>
    </source>
</evidence>
<dbReference type="Gene3D" id="3.30.300.330">
    <property type="match status" value="1"/>
</dbReference>
<reference evidence="6 7" key="1">
    <citation type="submission" date="2024-07" db="EMBL/GenBank/DDBJ databases">
        <authorList>
            <person name="Thanompreechachai J."/>
            <person name="Duangmal K."/>
        </authorList>
    </citation>
    <scope>NUCLEOTIDE SEQUENCE [LARGE SCALE GENOMIC DNA]</scope>
    <source>
        <strain evidence="6 7">KCTC 19886</strain>
    </source>
</reference>
<dbReference type="InterPro" id="IPR025650">
    <property type="entry name" value="Alkyl-DHAP_Synthase"/>
</dbReference>
<evidence type="ECO:0000256" key="3">
    <source>
        <dbReference type="ARBA" id="ARBA00022827"/>
    </source>
</evidence>
<evidence type="ECO:0000256" key="1">
    <source>
        <dbReference type="ARBA" id="ARBA00008000"/>
    </source>
</evidence>
<comment type="caution">
    <text evidence="6">The sequence shown here is derived from an EMBL/GenBank/DDBJ whole genome shotgun (WGS) entry which is preliminary data.</text>
</comment>
<dbReference type="InterPro" id="IPR006094">
    <property type="entry name" value="Oxid_FAD_bind_N"/>
</dbReference>
<evidence type="ECO:0000256" key="2">
    <source>
        <dbReference type="ARBA" id="ARBA00022630"/>
    </source>
</evidence>
<accession>A0ABV3PCJ0</accession>
<evidence type="ECO:0000259" key="5">
    <source>
        <dbReference type="PROSITE" id="PS51387"/>
    </source>
</evidence>
<dbReference type="RefSeq" id="WP_367640070.1">
    <property type="nucleotide sequence ID" value="NZ_JBFNQN010000014.1"/>
</dbReference>
<dbReference type="Gene3D" id="3.30.70.3450">
    <property type="match status" value="1"/>
</dbReference>
<keyword evidence="2" id="KW-0285">Flavoprotein</keyword>
<dbReference type="InterPro" id="IPR004113">
    <property type="entry name" value="FAD-bd_oxidored_4_C"/>
</dbReference>
<dbReference type="InterPro" id="IPR016167">
    <property type="entry name" value="FAD-bd_PCMH_sub1"/>
</dbReference>
<dbReference type="SUPFAM" id="SSF56176">
    <property type="entry name" value="FAD-binding/transporter-associated domain-like"/>
    <property type="match status" value="1"/>
</dbReference>
<dbReference type="PANTHER" id="PTHR46568">
    <property type="entry name" value="ALKYLDIHYDROXYACETONEPHOSPHATE SYNTHASE, PEROXISOMAL"/>
    <property type="match status" value="1"/>
</dbReference>
<dbReference type="SUPFAM" id="SSF55103">
    <property type="entry name" value="FAD-linked oxidases, C-terminal domain"/>
    <property type="match status" value="1"/>
</dbReference>
<comment type="similarity">
    <text evidence="1">Belongs to the FAD-binding oxidoreductase/transferase type 4 family.</text>
</comment>